<sequence length="342" mass="38943">MNSGVTVTYPDELCFVFNPQIIQVKGGILAGETALDTNIYEIVEGEEYYRYKDSRINASDDNISIDISTYLQSLFDTYSAEAMRFKQVKVQILHNLGGTFSFTIKCIWGAMNIGEVFNPSRTVTMFRKFPSTISLYSKGNIQIRYDGENYVSQSVDAGLINKDFSEYFANAKDFGMIKILNTPEAPSTFQFTFDRTFKPIPDDAVFVKVLFDDCDKGIYLRWLDRHGFLQYWLFQEGDTTGQSSSEGEKINVDYSDVKYTYSGMYRYQGKNLQNTRKACATLVDNDTFNMLSTIHSSSIVDMYIDEGWVPVNIVAGSFTNTNADLQDFEIQITMPETITQML</sequence>
<dbReference type="EMBL" id="BK016222">
    <property type="protein sequence ID" value="DAG03089.1"/>
    <property type="molecule type" value="Genomic_DNA"/>
</dbReference>
<name>A0A8S5V8K5_9CAUD</name>
<proteinExistence type="predicted"/>
<evidence type="ECO:0000313" key="1">
    <source>
        <dbReference type="EMBL" id="DAG03089.1"/>
    </source>
</evidence>
<protein>
    <submittedName>
        <fullName evidence="1">Uncharacterized protein</fullName>
    </submittedName>
</protein>
<reference evidence="1" key="1">
    <citation type="journal article" date="2021" name="Proc. Natl. Acad. Sci. U.S.A.">
        <title>A Catalog of Tens of Thousands of Viruses from Human Metagenomes Reveals Hidden Associations with Chronic Diseases.</title>
        <authorList>
            <person name="Tisza M.J."/>
            <person name="Buck C.B."/>
        </authorList>
    </citation>
    <scope>NUCLEOTIDE SEQUENCE</scope>
    <source>
        <strain evidence="1">Cttma3</strain>
    </source>
</reference>
<organism evidence="1">
    <name type="scientific">Siphoviridae sp. cttma3</name>
    <dbReference type="NCBI Taxonomy" id="2825708"/>
    <lineage>
        <taxon>Viruses</taxon>
        <taxon>Duplodnaviria</taxon>
        <taxon>Heunggongvirae</taxon>
        <taxon>Uroviricota</taxon>
        <taxon>Caudoviricetes</taxon>
    </lineage>
</organism>
<accession>A0A8S5V8K5</accession>